<dbReference type="EMBL" id="JAVHJM010000010">
    <property type="protein sequence ID" value="KAK6504332.1"/>
    <property type="molecule type" value="Genomic_DNA"/>
</dbReference>
<keyword evidence="2" id="KW-1185">Reference proteome</keyword>
<evidence type="ECO:0000313" key="1">
    <source>
        <dbReference type="EMBL" id="KAK6504332.1"/>
    </source>
</evidence>
<gene>
    <name evidence="1" type="ORF">TWF506_002535</name>
</gene>
<organism evidence="1 2">
    <name type="scientific">Arthrobotrys conoides</name>
    <dbReference type="NCBI Taxonomy" id="74498"/>
    <lineage>
        <taxon>Eukaryota</taxon>
        <taxon>Fungi</taxon>
        <taxon>Dikarya</taxon>
        <taxon>Ascomycota</taxon>
        <taxon>Pezizomycotina</taxon>
        <taxon>Orbiliomycetes</taxon>
        <taxon>Orbiliales</taxon>
        <taxon>Orbiliaceae</taxon>
        <taxon>Arthrobotrys</taxon>
    </lineage>
</organism>
<protein>
    <submittedName>
        <fullName evidence="1">Uncharacterized protein</fullName>
    </submittedName>
</protein>
<evidence type="ECO:0000313" key="2">
    <source>
        <dbReference type="Proteomes" id="UP001307849"/>
    </source>
</evidence>
<sequence>MRLIGSKSPDSSWAELIEQEIPRSCWAPQFYTCCQKLQIAQIESEQMGTTMVTKKLAPVTRSTVDLRWQLVTYNIENSLVEGPPKGCLTYIEVQLRLKPWIASTLSLLEFGLKISGAIIPLVSAMAGTDAFVSKLLSLGTALAALVVWLLVREEAN</sequence>
<name>A0AAN8N585_9PEZI</name>
<comment type="caution">
    <text evidence="1">The sequence shown here is derived from an EMBL/GenBank/DDBJ whole genome shotgun (WGS) entry which is preliminary data.</text>
</comment>
<dbReference type="Proteomes" id="UP001307849">
    <property type="component" value="Unassembled WGS sequence"/>
</dbReference>
<proteinExistence type="predicted"/>
<accession>A0AAN8N585</accession>
<dbReference type="AlphaFoldDB" id="A0AAN8N585"/>
<reference evidence="1 2" key="1">
    <citation type="submission" date="2019-10" db="EMBL/GenBank/DDBJ databases">
        <authorList>
            <person name="Palmer J.M."/>
        </authorList>
    </citation>
    <scope>NUCLEOTIDE SEQUENCE [LARGE SCALE GENOMIC DNA]</scope>
    <source>
        <strain evidence="1 2">TWF506</strain>
    </source>
</reference>